<feature type="chain" id="PRO_5040892736" evidence="1">
    <location>
        <begin position="21"/>
        <end position="157"/>
    </location>
</feature>
<evidence type="ECO:0000313" key="2">
    <source>
        <dbReference type="EMBL" id="GLI33797.1"/>
    </source>
</evidence>
<dbReference type="EMBL" id="BSDR01000001">
    <property type="protein sequence ID" value="GLI33797.1"/>
    <property type="molecule type" value="Genomic_DNA"/>
</dbReference>
<organism evidence="2 3">
    <name type="scientific">Desulforhabdus amnigena</name>
    <dbReference type="NCBI Taxonomy" id="40218"/>
    <lineage>
        <taxon>Bacteria</taxon>
        <taxon>Pseudomonadati</taxon>
        <taxon>Thermodesulfobacteriota</taxon>
        <taxon>Syntrophobacteria</taxon>
        <taxon>Syntrophobacterales</taxon>
        <taxon>Syntrophobacteraceae</taxon>
        <taxon>Desulforhabdus</taxon>
    </lineage>
</organism>
<feature type="signal peptide" evidence="1">
    <location>
        <begin position="1"/>
        <end position="20"/>
    </location>
</feature>
<sequence>MKILWIVVFALLMAAPGGLAGDMKPITPTERDKCPVCGMFVHKYPDFVAEILFQDGTYAMFDGVKDMLKYYFHIEKYNPSKKKADIGALYVTDYYSLNLIDAFKACYVVGSDIYGPMGKELIPFEKEEDAREFMVDHSGKALYKFDEITHDILKSLD</sequence>
<keyword evidence="3" id="KW-1185">Reference proteome</keyword>
<dbReference type="Gene3D" id="3.30.70.2050">
    <property type="match status" value="1"/>
</dbReference>
<dbReference type="AlphaFoldDB" id="A0A9W6FRR0"/>
<dbReference type="PANTHER" id="PTHR41247:SF1">
    <property type="entry name" value="HTH-TYPE TRANSCRIPTIONAL REPRESSOR YCNK"/>
    <property type="match status" value="1"/>
</dbReference>
<keyword evidence="1" id="KW-0732">Signal</keyword>
<dbReference type="Pfam" id="PF05573">
    <property type="entry name" value="NosL"/>
    <property type="match status" value="1"/>
</dbReference>
<dbReference type="RefSeq" id="WP_281792995.1">
    <property type="nucleotide sequence ID" value="NZ_BSDR01000001.1"/>
</dbReference>
<evidence type="ECO:0000313" key="3">
    <source>
        <dbReference type="Proteomes" id="UP001144372"/>
    </source>
</evidence>
<name>A0A9W6FRR0_9BACT</name>
<proteinExistence type="predicted"/>
<gene>
    <name evidence="2" type="ORF">DAMNIGENAA_12300</name>
</gene>
<dbReference type="SUPFAM" id="SSF160387">
    <property type="entry name" value="NosL/MerB-like"/>
    <property type="match status" value="1"/>
</dbReference>
<dbReference type="PANTHER" id="PTHR41247">
    <property type="entry name" value="HTH-TYPE TRANSCRIPTIONAL REPRESSOR YCNK"/>
    <property type="match status" value="1"/>
</dbReference>
<dbReference type="InterPro" id="IPR008719">
    <property type="entry name" value="N2O_reductase_NosL"/>
</dbReference>
<accession>A0A9W6FRR0</accession>
<dbReference type="Proteomes" id="UP001144372">
    <property type="component" value="Unassembled WGS sequence"/>
</dbReference>
<comment type="caution">
    <text evidence="2">The sequence shown here is derived from an EMBL/GenBank/DDBJ whole genome shotgun (WGS) entry which is preliminary data.</text>
</comment>
<evidence type="ECO:0000256" key="1">
    <source>
        <dbReference type="SAM" id="SignalP"/>
    </source>
</evidence>
<reference evidence="2" key="1">
    <citation type="submission" date="2022-12" db="EMBL/GenBank/DDBJ databases">
        <title>Reference genome sequencing for broad-spectrum identification of bacterial and archaeal isolates by mass spectrometry.</title>
        <authorList>
            <person name="Sekiguchi Y."/>
            <person name="Tourlousse D.M."/>
        </authorList>
    </citation>
    <scope>NUCLEOTIDE SEQUENCE</scope>
    <source>
        <strain evidence="2">ASRB1</strain>
    </source>
</reference>
<protein>
    <submittedName>
        <fullName evidence="2">Nitrous oxide reductase accessory protein NosL</fullName>
    </submittedName>
</protein>